<reference evidence="3 4" key="1">
    <citation type="submission" date="2018-05" db="EMBL/GenBank/DDBJ databases">
        <title>Genome comparison of Eubacterium sp.</title>
        <authorList>
            <person name="Feng Y."/>
            <person name="Sanchez-Andrea I."/>
            <person name="Stams A.J.M."/>
            <person name="De Vos W.M."/>
        </authorList>
    </citation>
    <scope>NUCLEOTIDE SEQUENCE [LARGE SCALE GENOMIC DNA]</scope>
    <source>
        <strain evidence="3 4">YI</strain>
    </source>
</reference>
<protein>
    <submittedName>
        <fullName evidence="3">NUDIX domain-containing protein</fullName>
    </submittedName>
</protein>
<evidence type="ECO:0000259" key="2">
    <source>
        <dbReference type="PROSITE" id="PS51462"/>
    </source>
</evidence>
<dbReference type="PANTHER" id="PTHR43736:SF1">
    <property type="entry name" value="DIHYDRONEOPTERIN TRIPHOSPHATE DIPHOSPHATASE"/>
    <property type="match status" value="1"/>
</dbReference>
<dbReference type="InterPro" id="IPR015797">
    <property type="entry name" value="NUDIX_hydrolase-like_dom_sf"/>
</dbReference>
<feature type="domain" description="Nudix hydrolase" evidence="2">
    <location>
        <begin position="66"/>
        <end position="192"/>
    </location>
</feature>
<dbReference type="KEGG" id="emt:CPZ25_009600"/>
<evidence type="ECO:0000256" key="1">
    <source>
        <dbReference type="ARBA" id="ARBA00005582"/>
    </source>
</evidence>
<dbReference type="SUPFAM" id="SSF55811">
    <property type="entry name" value="Nudix"/>
    <property type="match status" value="1"/>
</dbReference>
<evidence type="ECO:0000313" key="4">
    <source>
        <dbReference type="Proteomes" id="UP000218387"/>
    </source>
</evidence>
<dbReference type="InterPro" id="IPR000086">
    <property type="entry name" value="NUDIX_hydrolase_dom"/>
</dbReference>
<dbReference type="PANTHER" id="PTHR43736">
    <property type="entry name" value="ADP-RIBOSE PYROPHOSPHATASE"/>
    <property type="match status" value="1"/>
</dbReference>
<dbReference type="Pfam" id="PF12535">
    <property type="entry name" value="Nudix_N"/>
    <property type="match status" value="1"/>
</dbReference>
<accession>A0A2A5T8G4</accession>
<dbReference type="Pfam" id="PF00293">
    <property type="entry name" value="NUDIX"/>
    <property type="match status" value="1"/>
</dbReference>
<comment type="similarity">
    <text evidence="1">Belongs to the Nudix hydrolase family.</text>
</comment>
<dbReference type="Proteomes" id="UP000218387">
    <property type="component" value="Chromosome"/>
</dbReference>
<proteinExistence type="inferred from homology"/>
<keyword evidence="4" id="KW-1185">Reference proteome</keyword>
<gene>
    <name evidence="3" type="ORF">CPZ25_009600</name>
</gene>
<sequence length="205" mass="23454">MEKKWLSWAKQLQSIAQAGLTYSTNKYDRERFEQIREMSVDILNNYTDAGEEKIRDLFCFETGYQTPKVDVRGAIFKQDTILLVKESIDGCWSMPGGWADIGLSVKENIEKEAREEAGLHVVAKKLVGVFDWVKNVDLPNPFAIYKTVMLCDVIDGEFQKNIETEDARYFDLGHLPELSRGRTTEALIELCYQASQDNAFIPIID</sequence>
<name>A0A2A5T8G4_EUBML</name>
<dbReference type="Gene3D" id="6.10.250.1120">
    <property type="match status" value="1"/>
</dbReference>
<dbReference type="CDD" id="cd04672">
    <property type="entry name" value="NUDIX_CDP-Chase_like"/>
    <property type="match status" value="1"/>
</dbReference>
<dbReference type="Gene3D" id="3.90.79.10">
    <property type="entry name" value="Nucleoside Triphosphate Pyrophosphohydrolase"/>
    <property type="match status" value="1"/>
</dbReference>
<dbReference type="RefSeq" id="WP_058693562.1">
    <property type="nucleotide sequence ID" value="NZ_CABJDW020000012.1"/>
</dbReference>
<dbReference type="AlphaFoldDB" id="A0A2A5T8G4"/>
<dbReference type="InterPro" id="IPR059176">
    <property type="entry name" value="UDP-X_N"/>
</dbReference>
<evidence type="ECO:0000313" key="3">
    <source>
        <dbReference type="EMBL" id="QCT71569.1"/>
    </source>
</evidence>
<dbReference type="PROSITE" id="PS51462">
    <property type="entry name" value="NUDIX"/>
    <property type="match status" value="1"/>
</dbReference>
<dbReference type="EMBL" id="CP029487">
    <property type="protein sequence ID" value="QCT71569.1"/>
    <property type="molecule type" value="Genomic_DNA"/>
</dbReference>
<organism evidence="3 4">
    <name type="scientific">Eubacterium maltosivorans</name>
    <dbReference type="NCBI Taxonomy" id="2041044"/>
    <lineage>
        <taxon>Bacteria</taxon>
        <taxon>Bacillati</taxon>
        <taxon>Bacillota</taxon>
        <taxon>Clostridia</taxon>
        <taxon>Eubacteriales</taxon>
        <taxon>Eubacteriaceae</taxon>
        <taxon>Eubacterium</taxon>
    </lineage>
</organism>